<comment type="subcellular location">
    <subcellularLocation>
        <location evidence="1">Membrane</location>
    </subcellularLocation>
</comment>
<evidence type="ECO:0000256" key="1">
    <source>
        <dbReference type="ARBA" id="ARBA00004370"/>
    </source>
</evidence>
<protein>
    <submittedName>
        <fullName evidence="6">Beta-lactamase family protein</fullName>
    </submittedName>
</protein>
<accession>A0A6G8AV77</accession>
<organism evidence="6 7">
    <name type="scientific">Vagococcus hydrophili</name>
    <dbReference type="NCBI Taxonomy" id="2714947"/>
    <lineage>
        <taxon>Bacteria</taxon>
        <taxon>Bacillati</taxon>
        <taxon>Bacillota</taxon>
        <taxon>Bacilli</taxon>
        <taxon>Lactobacillales</taxon>
        <taxon>Enterococcaceae</taxon>
        <taxon>Vagococcus</taxon>
    </lineage>
</organism>
<proteinExistence type="predicted"/>
<evidence type="ECO:0000256" key="2">
    <source>
        <dbReference type="ARBA" id="ARBA00023136"/>
    </source>
</evidence>
<keyword evidence="7" id="KW-1185">Reference proteome</keyword>
<dbReference type="SUPFAM" id="SSF56601">
    <property type="entry name" value="beta-lactamase/transpeptidase-like"/>
    <property type="match status" value="1"/>
</dbReference>
<dbReference type="AlphaFoldDB" id="A0A6G8AV77"/>
<dbReference type="Proteomes" id="UP000501747">
    <property type="component" value="Chromosome"/>
</dbReference>
<keyword evidence="3" id="KW-0812">Transmembrane</keyword>
<evidence type="ECO:0000313" key="6">
    <source>
        <dbReference type="EMBL" id="QIL48890.1"/>
    </source>
</evidence>
<dbReference type="InterPro" id="IPR012338">
    <property type="entry name" value="Beta-lactam/transpept-like"/>
</dbReference>
<dbReference type="KEGG" id="vhy:G7082_10405"/>
<dbReference type="Pfam" id="PF00144">
    <property type="entry name" value="Beta-lactamase"/>
    <property type="match status" value="1"/>
</dbReference>
<dbReference type="PANTHER" id="PTHR46825:SF11">
    <property type="entry name" value="PENICILLIN-BINDING PROTEIN 4"/>
    <property type="match status" value="1"/>
</dbReference>
<gene>
    <name evidence="6" type="ORF">G7082_10405</name>
</gene>
<dbReference type="InterPro" id="IPR001466">
    <property type="entry name" value="Beta-lactam-related"/>
</dbReference>
<dbReference type="InterPro" id="IPR050491">
    <property type="entry name" value="AmpC-like"/>
</dbReference>
<dbReference type="GO" id="GO:0016020">
    <property type="term" value="C:membrane"/>
    <property type="evidence" value="ECO:0007669"/>
    <property type="project" value="UniProtKB-SubCell"/>
</dbReference>
<feature type="transmembrane region" description="Helical" evidence="3">
    <location>
        <begin position="380"/>
        <end position="397"/>
    </location>
</feature>
<keyword evidence="3" id="KW-1133">Transmembrane helix</keyword>
<name>A0A6G8AV77_9ENTE</name>
<sequence length="475" mass="53653">MKKLILFCWMLLVLPISAQGVTEEQSQDIQKLLDEACRVSKTPGASVVVRENGETSYYYSGYADLNSKTEVNEQTLFELASVSKSFTGLAILLLEEEGKLSLNDAIIDYLPDLRFKLNGTEIDMKKVTIRHFLYHTSGLTNEDHGYKISEVEENKSLTQTLDHLSGSELSFEPGEKFQYGTMNYDVLGRVIEVVASQSYSDFMKTQMFNPLKFNETYSVRNEAQYTGELATGYKAYFAQVKPSDAPEIIGNRPAGYMISSSHDMNRWLMIQMNQVEDIPAIFKEIIRKSHQGDDSVAAFNQNRYAAGWFVSENGKEMNHPGGNPNFVSKVKISTKKNQGLSLLANSNTMNPNLLNQVEEILNGEKTSNYQKSTNQRLDNIGTFLTFGGLLASFYLIRLVSRKKYHLKQLSHTKSKVRFYLALISLFVLLVILMSIASDWATFSLWQPISLLTAVISGVIFTFLLVVYFHVPHKSN</sequence>
<keyword evidence="4" id="KW-0732">Signal</keyword>
<feature type="signal peptide" evidence="4">
    <location>
        <begin position="1"/>
        <end position="18"/>
    </location>
</feature>
<evidence type="ECO:0000313" key="7">
    <source>
        <dbReference type="Proteomes" id="UP000501747"/>
    </source>
</evidence>
<feature type="chain" id="PRO_5039101341" evidence="4">
    <location>
        <begin position="19"/>
        <end position="475"/>
    </location>
</feature>
<keyword evidence="2 3" id="KW-0472">Membrane</keyword>
<feature type="transmembrane region" description="Helical" evidence="3">
    <location>
        <begin position="418"/>
        <end position="436"/>
    </location>
</feature>
<feature type="domain" description="Beta-lactamase-related" evidence="5">
    <location>
        <begin position="41"/>
        <end position="352"/>
    </location>
</feature>
<dbReference type="PANTHER" id="PTHR46825">
    <property type="entry name" value="D-ALANYL-D-ALANINE-CARBOXYPEPTIDASE/ENDOPEPTIDASE AMPH"/>
    <property type="match status" value="1"/>
</dbReference>
<reference evidence="6 7" key="1">
    <citation type="submission" date="2020-03" db="EMBL/GenBank/DDBJ databases">
        <title>Vagococcus sp. nov., isolated from beetles.</title>
        <authorList>
            <person name="Hyun D.-W."/>
            <person name="Bae J.-W."/>
        </authorList>
    </citation>
    <scope>NUCLEOTIDE SEQUENCE [LARGE SCALE GENOMIC DNA]</scope>
    <source>
        <strain evidence="6 7">HDW17B</strain>
    </source>
</reference>
<evidence type="ECO:0000256" key="3">
    <source>
        <dbReference type="SAM" id="Phobius"/>
    </source>
</evidence>
<evidence type="ECO:0000256" key="4">
    <source>
        <dbReference type="SAM" id="SignalP"/>
    </source>
</evidence>
<dbReference type="Gene3D" id="3.40.710.10">
    <property type="entry name" value="DD-peptidase/beta-lactamase superfamily"/>
    <property type="match status" value="1"/>
</dbReference>
<dbReference type="RefSeq" id="WP_166035022.1">
    <property type="nucleotide sequence ID" value="NZ_CP049887.1"/>
</dbReference>
<evidence type="ECO:0000259" key="5">
    <source>
        <dbReference type="Pfam" id="PF00144"/>
    </source>
</evidence>
<dbReference type="EMBL" id="CP049887">
    <property type="protein sequence ID" value="QIL48890.1"/>
    <property type="molecule type" value="Genomic_DNA"/>
</dbReference>
<feature type="transmembrane region" description="Helical" evidence="3">
    <location>
        <begin position="448"/>
        <end position="470"/>
    </location>
</feature>